<dbReference type="Proteomes" id="UP000663852">
    <property type="component" value="Unassembled WGS sequence"/>
</dbReference>
<dbReference type="Pfam" id="PF13676">
    <property type="entry name" value="TIR_2"/>
    <property type="match status" value="1"/>
</dbReference>
<evidence type="ECO:0000313" key="5">
    <source>
        <dbReference type="Proteomes" id="UP000663828"/>
    </source>
</evidence>
<evidence type="ECO:0000313" key="3">
    <source>
        <dbReference type="EMBL" id="CAF0935256.1"/>
    </source>
</evidence>
<proteinExistence type="predicted"/>
<evidence type="ECO:0000259" key="2">
    <source>
        <dbReference type="Pfam" id="PF13676"/>
    </source>
</evidence>
<protein>
    <recommendedName>
        <fullName evidence="2">TIR domain-containing protein</fullName>
    </recommendedName>
</protein>
<dbReference type="InterPro" id="IPR035897">
    <property type="entry name" value="Toll_tir_struct_dom_sf"/>
</dbReference>
<keyword evidence="5" id="KW-1185">Reference proteome</keyword>
<reference evidence="4" key="1">
    <citation type="submission" date="2021-02" db="EMBL/GenBank/DDBJ databases">
        <authorList>
            <person name="Nowell W R."/>
        </authorList>
    </citation>
    <scope>NUCLEOTIDE SEQUENCE</scope>
</reference>
<sequence>MAYSPPMDEIESEHMLYRTPLLTPHVSDSSTLDYFDLECSFSQREYQQRMLNLTNGLQKFAELSYHSNNSANESDIQDQQATEASDDSINSCQRQAKHVNNINESLDSGENQTNAISIVQSNSPLEENYSSVTSDTQTILVEEHHQRPVLHYSHSRCVPYNDDDDDDSGDISTSKDSLTDTSEISLDFTEIVEKDKNNLGHIMISYDQSTRAICMKISKYLKNRTYLVWIDRDNITGDVLTSIATAVENSFVVLMAINEEYFQNQYCRLEAQYAVERNIASIPMLMQPGYRSQGWLGIINGAKLHIDFSQLPFDEACLLLVREIEAIRVSLGADKSSSTSAMNIDHQMSTTTMHSSWSYSHNVHDWSANDVIEWLNKEKLEVFQQTLSHFTGATLWQLYKIKIDSPADYYRMVEVLISPTIPHRLFYILTFNAALENLFSASFPSLHQ</sequence>
<name>A0A814F0J2_ADIRI</name>
<dbReference type="SUPFAM" id="SSF52200">
    <property type="entry name" value="Toll/Interleukin receptor TIR domain"/>
    <property type="match status" value="1"/>
</dbReference>
<dbReference type="SUPFAM" id="SSF47769">
    <property type="entry name" value="SAM/Pointed domain"/>
    <property type="match status" value="1"/>
</dbReference>
<comment type="caution">
    <text evidence="4">The sequence shown here is derived from an EMBL/GenBank/DDBJ whole genome shotgun (WGS) entry which is preliminary data.</text>
</comment>
<dbReference type="Gene3D" id="3.40.50.10140">
    <property type="entry name" value="Toll/interleukin-1 receptor homology (TIR) domain"/>
    <property type="match status" value="1"/>
</dbReference>
<dbReference type="AlphaFoldDB" id="A0A814F0J2"/>
<organism evidence="4 5">
    <name type="scientific">Adineta ricciae</name>
    <name type="common">Rotifer</name>
    <dbReference type="NCBI Taxonomy" id="249248"/>
    <lineage>
        <taxon>Eukaryota</taxon>
        <taxon>Metazoa</taxon>
        <taxon>Spiralia</taxon>
        <taxon>Gnathifera</taxon>
        <taxon>Rotifera</taxon>
        <taxon>Eurotatoria</taxon>
        <taxon>Bdelloidea</taxon>
        <taxon>Adinetida</taxon>
        <taxon>Adinetidae</taxon>
        <taxon>Adineta</taxon>
    </lineage>
</organism>
<evidence type="ECO:0000256" key="1">
    <source>
        <dbReference type="SAM" id="MobiDB-lite"/>
    </source>
</evidence>
<evidence type="ECO:0000313" key="4">
    <source>
        <dbReference type="EMBL" id="CAF0976350.1"/>
    </source>
</evidence>
<dbReference type="OrthoDB" id="9978456at2759"/>
<feature type="region of interest" description="Disordered" evidence="1">
    <location>
        <begin position="70"/>
        <end position="91"/>
    </location>
</feature>
<gene>
    <name evidence="3" type="ORF">EDS130_LOCUS11516</name>
    <name evidence="4" type="ORF">XAT740_LOCUS11943</name>
</gene>
<dbReference type="PANTHER" id="PTHR46270:SF2">
    <property type="entry name" value="TIR DOMAIN-CONTAINING PROTEIN"/>
    <property type="match status" value="1"/>
</dbReference>
<accession>A0A814F0J2</accession>
<dbReference type="GO" id="GO:0007165">
    <property type="term" value="P:signal transduction"/>
    <property type="evidence" value="ECO:0007669"/>
    <property type="project" value="InterPro"/>
</dbReference>
<dbReference type="InterPro" id="IPR013761">
    <property type="entry name" value="SAM/pointed_sf"/>
</dbReference>
<dbReference type="Proteomes" id="UP000663828">
    <property type="component" value="Unassembled WGS sequence"/>
</dbReference>
<feature type="region of interest" description="Disordered" evidence="1">
    <location>
        <begin position="152"/>
        <end position="177"/>
    </location>
</feature>
<dbReference type="PANTHER" id="PTHR46270">
    <property type="entry name" value="ARMADILLO-TYPE FOLD-RELATED"/>
    <property type="match status" value="1"/>
</dbReference>
<dbReference type="EMBL" id="CAJNOR010000666">
    <property type="protein sequence ID" value="CAF0976350.1"/>
    <property type="molecule type" value="Genomic_DNA"/>
</dbReference>
<dbReference type="InterPro" id="IPR000157">
    <property type="entry name" value="TIR_dom"/>
</dbReference>
<dbReference type="Gene3D" id="1.10.150.50">
    <property type="entry name" value="Transcription Factor, Ets-1"/>
    <property type="match status" value="1"/>
</dbReference>
<dbReference type="EMBL" id="CAJNOJ010000042">
    <property type="protein sequence ID" value="CAF0935256.1"/>
    <property type="molecule type" value="Genomic_DNA"/>
</dbReference>
<feature type="domain" description="TIR" evidence="2">
    <location>
        <begin position="202"/>
        <end position="311"/>
    </location>
</feature>